<name>A0A4Y2QWH9_ARAVE</name>
<reference evidence="2 3" key="1">
    <citation type="journal article" date="2019" name="Sci. Rep.">
        <title>Orb-weaving spider Araneus ventricosus genome elucidates the spidroin gene catalogue.</title>
        <authorList>
            <person name="Kono N."/>
            <person name="Nakamura H."/>
            <person name="Ohtoshi R."/>
            <person name="Moran D.A.P."/>
            <person name="Shinohara A."/>
            <person name="Yoshida Y."/>
            <person name="Fujiwara M."/>
            <person name="Mori M."/>
            <person name="Tomita M."/>
            <person name="Arakawa K."/>
        </authorList>
    </citation>
    <scope>NUCLEOTIDE SEQUENCE [LARGE SCALE GENOMIC DNA]</scope>
</reference>
<keyword evidence="3" id="KW-1185">Reference proteome</keyword>
<dbReference type="EMBL" id="BGPR01015035">
    <property type="protein sequence ID" value="GBN67752.1"/>
    <property type="molecule type" value="Genomic_DNA"/>
</dbReference>
<accession>A0A4Y2QWH9</accession>
<dbReference type="AlphaFoldDB" id="A0A4Y2QWH9"/>
<sequence>MALLAYRVSSLAGFVRNSLPTEDFEFFPCIRCVVRSQTWPPLSMIKPRSENQSSSKSSMPESNSNLQKIYNLLLLHFFLFLVSLRVCLRPPSIFPLLFLNPASPKRSLISLNYAKMPSFSSDQGTE</sequence>
<protein>
    <submittedName>
        <fullName evidence="2">Uncharacterized protein</fullName>
    </submittedName>
</protein>
<proteinExistence type="predicted"/>
<feature type="compositionally biased region" description="Low complexity" evidence="1">
    <location>
        <begin position="50"/>
        <end position="63"/>
    </location>
</feature>
<evidence type="ECO:0000313" key="2">
    <source>
        <dbReference type="EMBL" id="GBN67752.1"/>
    </source>
</evidence>
<dbReference type="Proteomes" id="UP000499080">
    <property type="component" value="Unassembled WGS sequence"/>
</dbReference>
<evidence type="ECO:0000256" key="1">
    <source>
        <dbReference type="SAM" id="MobiDB-lite"/>
    </source>
</evidence>
<gene>
    <name evidence="2" type="ORF">AVEN_181017_1</name>
</gene>
<evidence type="ECO:0000313" key="3">
    <source>
        <dbReference type="Proteomes" id="UP000499080"/>
    </source>
</evidence>
<organism evidence="2 3">
    <name type="scientific">Araneus ventricosus</name>
    <name type="common">Orbweaver spider</name>
    <name type="synonym">Epeira ventricosa</name>
    <dbReference type="NCBI Taxonomy" id="182803"/>
    <lineage>
        <taxon>Eukaryota</taxon>
        <taxon>Metazoa</taxon>
        <taxon>Ecdysozoa</taxon>
        <taxon>Arthropoda</taxon>
        <taxon>Chelicerata</taxon>
        <taxon>Arachnida</taxon>
        <taxon>Araneae</taxon>
        <taxon>Araneomorphae</taxon>
        <taxon>Entelegynae</taxon>
        <taxon>Araneoidea</taxon>
        <taxon>Araneidae</taxon>
        <taxon>Araneus</taxon>
    </lineage>
</organism>
<comment type="caution">
    <text evidence="2">The sequence shown here is derived from an EMBL/GenBank/DDBJ whole genome shotgun (WGS) entry which is preliminary data.</text>
</comment>
<feature type="region of interest" description="Disordered" evidence="1">
    <location>
        <begin position="43"/>
        <end position="63"/>
    </location>
</feature>